<reference evidence="1" key="2">
    <citation type="journal article" date="2023" name="IMA Fungus">
        <title>Comparative genomic study of the Penicillium genus elucidates a diverse pangenome and 15 lateral gene transfer events.</title>
        <authorList>
            <person name="Petersen C."/>
            <person name="Sorensen T."/>
            <person name="Nielsen M.R."/>
            <person name="Sondergaard T.E."/>
            <person name="Sorensen J.L."/>
            <person name="Fitzpatrick D.A."/>
            <person name="Frisvad J.C."/>
            <person name="Nielsen K.L."/>
        </authorList>
    </citation>
    <scope>NUCLEOTIDE SEQUENCE</scope>
    <source>
        <strain evidence="1">IBT 34128</strain>
    </source>
</reference>
<reference evidence="1" key="1">
    <citation type="submission" date="2022-11" db="EMBL/GenBank/DDBJ databases">
        <authorList>
            <person name="Petersen C."/>
        </authorList>
    </citation>
    <scope>NUCLEOTIDE SEQUENCE</scope>
    <source>
        <strain evidence="1">IBT 34128</strain>
    </source>
</reference>
<dbReference type="OrthoDB" id="5378679at2759"/>
<keyword evidence="2" id="KW-1185">Reference proteome</keyword>
<dbReference type="RefSeq" id="XP_056508689.1">
    <property type="nucleotide sequence ID" value="XM_056658396.1"/>
</dbReference>
<gene>
    <name evidence="1" type="ORF">NUU61_007871</name>
</gene>
<name>A0A9W9JYF2_9EURO</name>
<dbReference type="Proteomes" id="UP001141434">
    <property type="component" value="Unassembled WGS sequence"/>
</dbReference>
<dbReference type="EMBL" id="JAPMSZ010000010">
    <property type="protein sequence ID" value="KAJ5086564.1"/>
    <property type="molecule type" value="Genomic_DNA"/>
</dbReference>
<proteinExistence type="predicted"/>
<sequence>MSRKTIFLMGAPLPGNLDWDNDELLNTPMPPFRGEHADKELRSPVQQRPIKWRVLPSLPVIDSAKDLEYHDSPGDPAFFTTHQLAINNATQADQEDSALSQFYDHSFAVHETSEISVSGLRVEYSIEESDLCGKTMDTLDTSTTSSSGPADAPGPAPLLRIPRLSDLQDLPTARYLESIAPQTMTVNLIAGVIAVQPRRRVVTRRWKKELDIIELVVGDETRTGFAINFWLPPKEPFGPTHEGGDLGQSLATLRPQDLVLLRTVGLSSFQNRVYGQSLRRGMTQIDLLYRRPVDAVDAGGFYRDTIYRSPDQVPPKVRRVRDWVIQFVGATDQAGGGTSGMFTQRGQLPPDTQ</sequence>
<accession>A0A9W9JYF2</accession>
<evidence type="ECO:0000313" key="1">
    <source>
        <dbReference type="EMBL" id="KAJ5086564.1"/>
    </source>
</evidence>
<comment type="caution">
    <text evidence="1">The sequence shown here is derived from an EMBL/GenBank/DDBJ whole genome shotgun (WGS) entry which is preliminary data.</text>
</comment>
<dbReference type="AlphaFoldDB" id="A0A9W9JYF2"/>
<evidence type="ECO:0000313" key="2">
    <source>
        <dbReference type="Proteomes" id="UP001141434"/>
    </source>
</evidence>
<dbReference type="GeneID" id="81397565"/>
<evidence type="ECO:0008006" key="3">
    <source>
        <dbReference type="Google" id="ProtNLM"/>
    </source>
</evidence>
<organism evidence="1 2">
    <name type="scientific">Penicillium alfredii</name>
    <dbReference type="NCBI Taxonomy" id="1506179"/>
    <lineage>
        <taxon>Eukaryota</taxon>
        <taxon>Fungi</taxon>
        <taxon>Dikarya</taxon>
        <taxon>Ascomycota</taxon>
        <taxon>Pezizomycotina</taxon>
        <taxon>Eurotiomycetes</taxon>
        <taxon>Eurotiomycetidae</taxon>
        <taxon>Eurotiales</taxon>
        <taxon>Aspergillaceae</taxon>
        <taxon>Penicillium</taxon>
    </lineage>
</organism>
<protein>
    <recommendedName>
        <fullName evidence="3">Nucleic acid-binding, OB-fold protein</fullName>
    </recommendedName>
</protein>